<protein>
    <submittedName>
        <fullName evidence="4">Portal protein</fullName>
    </submittedName>
</protein>
<sequence>MGFFNNIKKSIMKLPGLRNPEDDSLLYEFMNNYHWAFTQANKDTGDLQTYYDSYNNVFVKSCIKAYIRYSLINGFTITNNYGEEVNPITANYLNNLFNDPQGKLRADTFATLNDLIWKSWKLTGDCFIEVNHKENYGNIPIGFKHIPTELICYHNDTSQWGLRNTDYRFEDDEIIHIYEPRPEAKNYLWGISEIDSIGLSIALEFSGLKHNKEMFDNSGMDPRGILSFDKETSNVSIQSFINRMKQDKNKKGLLTVKGATYQSTGNNNRDLDFLNLLNYSRDRILIGFQVPPAVIGIVETAHLGSGTGDSQEKSFNNTLSGDCKIIENAFNKVLGRSGFKEVFEYNHMDLENKLTRAQIEDIQLKNGVKSINEVRLDYGLNPVDWGDLPLNQELTMSPNMGNGNYSTEVKSLEKALTMERLRKEYQ</sequence>
<evidence type="ECO:0000256" key="3">
    <source>
        <dbReference type="ARBA" id="ARBA00023219"/>
    </source>
</evidence>
<organism evidence="4 5">
    <name type="scientific">Caudoviricetes sp. vir080</name>
    <dbReference type="NCBI Taxonomy" id="3068353"/>
    <lineage>
        <taxon>Viruses</taxon>
        <taxon>Duplodnaviria</taxon>
        <taxon>Heunggongvirae</taxon>
        <taxon>Uroviricota</taxon>
        <taxon>Caudoviricetes</taxon>
    </lineage>
</organism>
<evidence type="ECO:0000256" key="1">
    <source>
        <dbReference type="ARBA" id="ARBA00022950"/>
    </source>
</evidence>
<keyword evidence="5" id="KW-1185">Reference proteome</keyword>
<gene>
    <name evidence="4" type="ORF">vir080_00031</name>
</gene>
<dbReference type="InterPro" id="IPR006944">
    <property type="entry name" value="Phage/GTA_portal"/>
</dbReference>
<evidence type="ECO:0000313" key="5">
    <source>
        <dbReference type="Proteomes" id="UP001302529"/>
    </source>
</evidence>
<dbReference type="Pfam" id="PF04860">
    <property type="entry name" value="Phage_portal"/>
    <property type="match status" value="1"/>
</dbReference>
<proteinExistence type="predicted"/>
<keyword evidence="2" id="KW-1162">Viral penetration into host cytoplasm</keyword>
<dbReference type="EMBL" id="BK063677">
    <property type="protein sequence ID" value="DBA35404.1"/>
    <property type="molecule type" value="Genomic_DNA"/>
</dbReference>
<dbReference type="Proteomes" id="UP001302529">
    <property type="component" value="Segment"/>
</dbReference>
<keyword evidence="2" id="KW-1160">Virus entry into host cell</keyword>
<name>A0AA86YF72_9CAUD</name>
<dbReference type="RefSeq" id="YP_013605367.1">
    <property type="nucleotide sequence ID" value="NC_133305.1"/>
</dbReference>
<accession>A0AA86YF72</accession>
<evidence type="ECO:0000256" key="2">
    <source>
        <dbReference type="ARBA" id="ARBA00023009"/>
    </source>
</evidence>
<keyword evidence="2" id="KW-1171">Viral genome ejection through host cell envelope</keyword>
<keyword evidence="3" id="KW-0231">Viral genome packaging</keyword>
<keyword evidence="1" id="KW-1188">Viral release from host cell</keyword>
<evidence type="ECO:0000313" key="4">
    <source>
        <dbReference type="EMBL" id="DBA35404.1"/>
    </source>
</evidence>
<reference evidence="4 5" key="1">
    <citation type="journal article" date="2023" name="Nat. Microbiol.">
        <title>A compendium of viruses from methanogenic archaea reveals their diversity and adaptations to the gut environment.</title>
        <authorList>
            <person name="Medvedeva S."/>
            <person name="Borrel G."/>
            <person name="Krupovic M."/>
            <person name="Gribaldo S."/>
        </authorList>
    </citation>
    <scope>NUCLEOTIDE SEQUENCE [LARGE SCALE GENOMIC DNA]</scope>
</reference>
<dbReference type="GeneID" id="300198824"/>
<keyword evidence="1" id="KW-0118">Viral capsid assembly</keyword>